<dbReference type="PANTHER" id="PTHR37852:SF1">
    <property type="entry name" value="HIG1 DOMAIN-CONTAINING PROTEIN"/>
    <property type="match status" value="1"/>
</dbReference>
<accession>A0ABP0EBU0</accession>
<dbReference type="Proteomes" id="UP001497600">
    <property type="component" value="Chromosome C"/>
</dbReference>
<reference evidence="1 2" key="1">
    <citation type="submission" date="2024-01" db="EMBL/GenBank/DDBJ databases">
        <authorList>
            <consortium name="Genoscope - CEA"/>
            <person name="William W."/>
        </authorList>
    </citation>
    <scope>NUCLEOTIDE SEQUENCE [LARGE SCALE GENOMIC DNA]</scope>
    <source>
        <strain evidence="1 2">29B2s-10</strain>
    </source>
</reference>
<gene>
    <name evidence="1" type="ORF">CAAN4_C01244</name>
</gene>
<proteinExistence type="predicted"/>
<organism evidence="1 2">
    <name type="scientific">[Candida] anglica</name>
    <dbReference type="NCBI Taxonomy" id="148631"/>
    <lineage>
        <taxon>Eukaryota</taxon>
        <taxon>Fungi</taxon>
        <taxon>Dikarya</taxon>
        <taxon>Ascomycota</taxon>
        <taxon>Saccharomycotina</taxon>
        <taxon>Pichiomycetes</taxon>
        <taxon>Debaryomycetaceae</taxon>
        <taxon>Kurtzmaniella</taxon>
    </lineage>
</organism>
<evidence type="ECO:0000313" key="2">
    <source>
        <dbReference type="Proteomes" id="UP001497600"/>
    </source>
</evidence>
<dbReference type="EMBL" id="OZ004255">
    <property type="protein sequence ID" value="CAK7899123.1"/>
    <property type="molecule type" value="Genomic_DNA"/>
</dbReference>
<evidence type="ECO:0000313" key="1">
    <source>
        <dbReference type="EMBL" id="CAK7899123.1"/>
    </source>
</evidence>
<dbReference type="PANTHER" id="PTHR37852">
    <property type="entry name" value="YALI0B21208P"/>
    <property type="match status" value="1"/>
</dbReference>
<name>A0ABP0EBU0_9ASCO</name>
<protein>
    <submittedName>
        <fullName evidence="1">Uncharacterized protein</fullName>
    </submittedName>
</protein>
<keyword evidence="2" id="KW-1185">Reference proteome</keyword>
<sequence>MKKKLRYFLLSNILSTLFQMNNIDVQIDPQREERFHLFPEERLKVVAILGGCVGGMQGFYSGVKIASLRYLTENGHRLPTKVGGWYFYHKKKNYVMLVNGIRSACVSGGKMSLAVTGFFGLEYAIDRYVRGGTIDLANTTAAAMISGAIFGVYNGLSRIQTVKYVKQGAILGLSLGISQDLMIWTRGGKVWYMDKLGILNPRFKHEREVLTN</sequence>